<evidence type="ECO:0000256" key="1">
    <source>
        <dbReference type="SAM" id="Phobius"/>
    </source>
</evidence>
<dbReference type="RefSeq" id="WP_340340019.1">
    <property type="nucleotide sequence ID" value="NZ_JBBKZS010000048.1"/>
</dbReference>
<feature type="transmembrane region" description="Helical" evidence="1">
    <location>
        <begin position="393"/>
        <end position="413"/>
    </location>
</feature>
<feature type="transmembrane region" description="Helical" evidence="1">
    <location>
        <begin position="12"/>
        <end position="34"/>
    </location>
</feature>
<feature type="transmembrane region" description="Helical" evidence="1">
    <location>
        <begin position="214"/>
        <end position="234"/>
    </location>
</feature>
<feature type="transmembrane region" description="Helical" evidence="1">
    <location>
        <begin position="425"/>
        <end position="445"/>
    </location>
</feature>
<proteinExistence type="predicted"/>
<evidence type="ECO:0000313" key="3">
    <source>
        <dbReference type="Proteomes" id="UP001367030"/>
    </source>
</evidence>
<organism evidence="2 3">
    <name type="scientific">Variovorax robiniae</name>
    <dbReference type="NCBI Taxonomy" id="1836199"/>
    <lineage>
        <taxon>Bacteria</taxon>
        <taxon>Pseudomonadati</taxon>
        <taxon>Pseudomonadota</taxon>
        <taxon>Betaproteobacteria</taxon>
        <taxon>Burkholderiales</taxon>
        <taxon>Comamonadaceae</taxon>
        <taxon>Variovorax</taxon>
    </lineage>
</organism>
<feature type="transmembrane region" description="Helical" evidence="1">
    <location>
        <begin position="160"/>
        <end position="180"/>
    </location>
</feature>
<protein>
    <recommendedName>
        <fullName evidence="4">Glycosyltransferase RgtA/B/C/D-like domain-containing protein</fullName>
    </recommendedName>
</protein>
<gene>
    <name evidence="2" type="ORF">WKW79_35950</name>
</gene>
<feature type="transmembrane region" description="Helical" evidence="1">
    <location>
        <begin position="353"/>
        <end position="373"/>
    </location>
</feature>
<feature type="transmembrane region" description="Helical" evidence="1">
    <location>
        <begin position="246"/>
        <end position="269"/>
    </location>
</feature>
<sequence>MRIRFERDFRVFWYKTANCIFVVAVLAGADFIFFRLQFANHWTMLFGDRTDGAIEVAILEHWYNVFLGNSLWHTTNYFYPYSGSLGYNDGYFLYGVIYSAIRQFGVDPFLSSEMVNVIVKSIGFLGLYWAIRSIFLIPTWLCLLGATVFTVSNNSFMEAIHAQLFTVGFAPVMAAFLFHAHRACRAGMTRSGVLWCALSAFWYSAWVLTAFYTAWFFAFFCGLASLLYCVADPAALRRIWFDRTRFAVPVVVGAAILVAGLLPFVMVYLPKARETGMHPFAEALTFSPSIFDTFNVGPNNWLFGKANVWINARLRPDMPLEGPRASGLPPVLIALFVGATSWLWCTQAGRKQVLARSVAAAAAISWLLSLHFGPFTPWQWIHAYIPGAAAIRVIARYQMFLVGPVVAVVMVWLNARFTGRGRLLLPFLAILLVAEEINLGFPIGLVPATEMARLQGVPPFPKGCIVFAVTNVRPGPLAAAPEVDAVYSHNVDAMLIAEYIGHPTINGMASFVPPEWKFSAPANGDYAERVQAYVATHRIQGLCTLDLQTLSWSGPG</sequence>
<name>A0ABU8XMR4_9BURK</name>
<feature type="transmembrane region" description="Helical" evidence="1">
    <location>
        <begin position="122"/>
        <end position="148"/>
    </location>
</feature>
<dbReference type="EMBL" id="JBBKZS010000048">
    <property type="protein sequence ID" value="MEJ8859987.1"/>
    <property type="molecule type" value="Genomic_DNA"/>
</dbReference>
<evidence type="ECO:0008006" key="4">
    <source>
        <dbReference type="Google" id="ProtNLM"/>
    </source>
</evidence>
<keyword evidence="3" id="KW-1185">Reference proteome</keyword>
<reference evidence="2 3" key="1">
    <citation type="submission" date="2024-03" db="EMBL/GenBank/DDBJ databases">
        <title>Novel species of the genus Variovorax.</title>
        <authorList>
            <person name="Liu Q."/>
            <person name="Xin Y.-H."/>
        </authorList>
    </citation>
    <scope>NUCLEOTIDE SEQUENCE [LARGE SCALE GENOMIC DNA]</scope>
    <source>
        <strain evidence="2 3">KACC 18901</strain>
    </source>
</reference>
<keyword evidence="1" id="KW-0812">Transmembrane</keyword>
<comment type="caution">
    <text evidence="2">The sequence shown here is derived from an EMBL/GenBank/DDBJ whole genome shotgun (WGS) entry which is preliminary data.</text>
</comment>
<keyword evidence="1" id="KW-1133">Transmembrane helix</keyword>
<feature type="transmembrane region" description="Helical" evidence="1">
    <location>
        <begin position="327"/>
        <end position="346"/>
    </location>
</feature>
<accession>A0ABU8XMR4</accession>
<keyword evidence="1" id="KW-0472">Membrane</keyword>
<evidence type="ECO:0000313" key="2">
    <source>
        <dbReference type="EMBL" id="MEJ8859987.1"/>
    </source>
</evidence>
<dbReference type="Proteomes" id="UP001367030">
    <property type="component" value="Unassembled WGS sequence"/>
</dbReference>
<feature type="transmembrane region" description="Helical" evidence="1">
    <location>
        <begin position="192"/>
        <end position="208"/>
    </location>
</feature>